<reference evidence="2" key="1">
    <citation type="submission" date="2020-11" db="EMBL/GenBank/DDBJ databases">
        <authorList>
            <person name="Whitehead M."/>
        </authorList>
    </citation>
    <scope>NUCLEOTIDE SEQUENCE</scope>
    <source>
        <strain evidence="2">EGII</strain>
    </source>
</reference>
<name>A0A811VEX2_CERCA</name>
<proteinExistence type="predicted"/>
<dbReference type="AlphaFoldDB" id="A0A811VEX2"/>
<keyword evidence="1" id="KW-0732">Signal</keyword>
<feature type="chain" id="PRO_5032409635" evidence="1">
    <location>
        <begin position="21"/>
        <end position="79"/>
    </location>
</feature>
<evidence type="ECO:0000313" key="3">
    <source>
        <dbReference type="Proteomes" id="UP000606786"/>
    </source>
</evidence>
<dbReference type="Proteomes" id="UP000606786">
    <property type="component" value="Unassembled WGS sequence"/>
</dbReference>
<comment type="caution">
    <text evidence="2">The sequence shown here is derived from an EMBL/GenBank/DDBJ whole genome shotgun (WGS) entry which is preliminary data.</text>
</comment>
<organism evidence="2 3">
    <name type="scientific">Ceratitis capitata</name>
    <name type="common">Mediterranean fruit fly</name>
    <name type="synonym">Tephritis capitata</name>
    <dbReference type="NCBI Taxonomy" id="7213"/>
    <lineage>
        <taxon>Eukaryota</taxon>
        <taxon>Metazoa</taxon>
        <taxon>Ecdysozoa</taxon>
        <taxon>Arthropoda</taxon>
        <taxon>Hexapoda</taxon>
        <taxon>Insecta</taxon>
        <taxon>Pterygota</taxon>
        <taxon>Neoptera</taxon>
        <taxon>Endopterygota</taxon>
        <taxon>Diptera</taxon>
        <taxon>Brachycera</taxon>
        <taxon>Muscomorpha</taxon>
        <taxon>Tephritoidea</taxon>
        <taxon>Tephritidae</taxon>
        <taxon>Ceratitis</taxon>
        <taxon>Ceratitis</taxon>
    </lineage>
</organism>
<feature type="signal peptide" evidence="1">
    <location>
        <begin position="1"/>
        <end position="20"/>
    </location>
</feature>
<evidence type="ECO:0000256" key="1">
    <source>
        <dbReference type="SAM" id="SignalP"/>
    </source>
</evidence>
<keyword evidence="3" id="KW-1185">Reference proteome</keyword>
<gene>
    <name evidence="2" type="ORF">CCAP1982_LOCUS22842</name>
</gene>
<accession>A0A811VEX2</accession>
<evidence type="ECO:0000313" key="2">
    <source>
        <dbReference type="EMBL" id="CAD7014878.1"/>
    </source>
</evidence>
<protein>
    <submittedName>
        <fullName evidence="2">(Mediterranean fruit fly) hypothetical protein</fullName>
    </submittedName>
</protein>
<dbReference type="EMBL" id="CAJHJT010000056">
    <property type="protein sequence ID" value="CAD7014878.1"/>
    <property type="molecule type" value="Genomic_DNA"/>
</dbReference>
<sequence>MMCGLELLILLCKLQSPVFGFVTCSMAGWVTNLIPIVESRSKRRYVHPANVAAYARDYSTIDGADMRDHSNIAISIGTN</sequence>